<dbReference type="RefSeq" id="WP_176525116.1">
    <property type="nucleotide sequence ID" value="NZ_OCNJ01000004.1"/>
</dbReference>
<gene>
    <name evidence="2" type="ORF">SAMN05421508_10499</name>
</gene>
<dbReference type="Proteomes" id="UP000219621">
    <property type="component" value="Unassembled WGS sequence"/>
</dbReference>
<reference evidence="2 3" key="1">
    <citation type="submission" date="2017-09" db="EMBL/GenBank/DDBJ databases">
        <authorList>
            <person name="Ehlers B."/>
            <person name="Leendertz F.H."/>
        </authorList>
    </citation>
    <scope>NUCLEOTIDE SEQUENCE [LARGE SCALE GENOMIC DNA]</scope>
    <source>
        <strain evidence="2 3">USBA 140</strain>
    </source>
</reference>
<sequence length="129" mass="12468">MFQRPAGFSAWLALVALLLQVVVPLGQAVPLPAGADSPLRSLVICTAYGPRVVDQGADARGGASPSAAAAAHSCPVCSSLGFCAVPAPAVAAPLPAAAPLAVAAGAADAVRPDRSPASTRARGPPAAVA</sequence>
<proteinExistence type="predicted"/>
<protein>
    <recommendedName>
        <fullName evidence="4">DUF2946 domain-containing protein</fullName>
    </recommendedName>
</protein>
<evidence type="ECO:0008006" key="4">
    <source>
        <dbReference type="Google" id="ProtNLM"/>
    </source>
</evidence>
<evidence type="ECO:0000313" key="2">
    <source>
        <dbReference type="EMBL" id="SOD94722.1"/>
    </source>
</evidence>
<evidence type="ECO:0000256" key="1">
    <source>
        <dbReference type="SAM" id="MobiDB-lite"/>
    </source>
</evidence>
<feature type="region of interest" description="Disordered" evidence="1">
    <location>
        <begin position="110"/>
        <end position="129"/>
    </location>
</feature>
<dbReference type="Pfam" id="PF11162">
    <property type="entry name" value="DUF2946"/>
    <property type="match status" value="1"/>
</dbReference>
<dbReference type="AlphaFoldDB" id="A0A286GGX6"/>
<organism evidence="2 3">
    <name type="scientific">Caenispirillum bisanense</name>
    <dbReference type="NCBI Taxonomy" id="414052"/>
    <lineage>
        <taxon>Bacteria</taxon>
        <taxon>Pseudomonadati</taxon>
        <taxon>Pseudomonadota</taxon>
        <taxon>Alphaproteobacteria</taxon>
        <taxon>Rhodospirillales</taxon>
        <taxon>Novispirillaceae</taxon>
        <taxon>Caenispirillum</taxon>
    </lineage>
</organism>
<dbReference type="EMBL" id="OCNJ01000004">
    <property type="protein sequence ID" value="SOD94722.1"/>
    <property type="molecule type" value="Genomic_DNA"/>
</dbReference>
<evidence type="ECO:0000313" key="3">
    <source>
        <dbReference type="Proteomes" id="UP000219621"/>
    </source>
</evidence>
<name>A0A286GGX6_9PROT</name>
<accession>A0A286GGX6</accession>
<keyword evidence="3" id="KW-1185">Reference proteome</keyword>
<dbReference type="InterPro" id="IPR021333">
    <property type="entry name" value="DUF2946"/>
</dbReference>